<dbReference type="SUPFAM" id="SSF53098">
    <property type="entry name" value="Ribonuclease H-like"/>
    <property type="match status" value="1"/>
</dbReference>
<proteinExistence type="predicted"/>
<dbReference type="PANTHER" id="PTHR37067">
    <property type="entry name" value="PX DOMAIN-CONTAINING PROTEIN"/>
    <property type="match status" value="1"/>
</dbReference>
<evidence type="ECO:0000313" key="1">
    <source>
        <dbReference type="EMBL" id="CAK9255166.1"/>
    </source>
</evidence>
<organism evidence="1 2">
    <name type="scientific">Sphagnum jensenii</name>
    <dbReference type="NCBI Taxonomy" id="128206"/>
    <lineage>
        <taxon>Eukaryota</taxon>
        <taxon>Viridiplantae</taxon>
        <taxon>Streptophyta</taxon>
        <taxon>Embryophyta</taxon>
        <taxon>Bryophyta</taxon>
        <taxon>Sphagnophytina</taxon>
        <taxon>Sphagnopsida</taxon>
        <taxon>Sphagnales</taxon>
        <taxon>Sphagnaceae</taxon>
        <taxon>Sphagnum</taxon>
    </lineage>
</organism>
<evidence type="ECO:0000313" key="2">
    <source>
        <dbReference type="Proteomes" id="UP001497444"/>
    </source>
</evidence>
<dbReference type="Proteomes" id="UP001497444">
    <property type="component" value="Chromosome 1"/>
</dbReference>
<accession>A0ABP0VMI4</accession>
<protein>
    <recommendedName>
        <fullName evidence="3">DUF4371 domain-containing protein</fullName>
    </recommendedName>
</protein>
<dbReference type="PANTHER" id="PTHR37067:SF3">
    <property type="entry name" value="PX DOMAIN-CONTAINING PROTEIN"/>
    <property type="match status" value="1"/>
</dbReference>
<dbReference type="InterPro" id="IPR012337">
    <property type="entry name" value="RNaseH-like_sf"/>
</dbReference>
<keyword evidence="2" id="KW-1185">Reference proteome</keyword>
<dbReference type="EMBL" id="OZ020096">
    <property type="protein sequence ID" value="CAK9255166.1"/>
    <property type="molecule type" value="Genomic_DNA"/>
</dbReference>
<sequence length="445" mass="51320">MRICICVNGILSNLHLVAIPMFKRHTVENIVNLIVRFLDALNDATMIWRAKLMSVSTDGENRMTGCHRGVVTRLEQAAEFLVLRIWCVSHQIDIVIKNAAALPQDGQWIEVVYKWCVHLRRQEKLIMDMNGEMCPKKTNKWTHLDSTLKFYISRRRKIVEHTDAHAHFESPSAKWWTITLAVAPAISEINKTVDQLQNRSLIIIQQKIKIELLKDLLISMFKVKGIMEINDDEANIENKFYVDGNWCVEHQHIIEHIKDQGLFSQECYAGLDENNQKDVVLQISQFALFIVVGCDRVKAEWDGNNNASKLDAPLVVPHELVKVAPRHFISDVLNIYRPRLDHFWSKEEIDEIEVEQRDLIKRASMSISKVDKPFKPTKEMHLAIVQALIDIYSKTGSSVTDLSTSTEVLEPFVEVAMPEPNVKHVHNFDIDFPIKKCLRRLLDYG</sequence>
<reference evidence="1 2" key="1">
    <citation type="submission" date="2024-02" db="EMBL/GenBank/DDBJ databases">
        <authorList>
            <consortium name="ELIXIR-Norway"/>
            <consortium name="Elixir Norway"/>
        </authorList>
    </citation>
    <scope>NUCLEOTIDE SEQUENCE [LARGE SCALE GENOMIC DNA]</scope>
</reference>
<evidence type="ECO:0008006" key="3">
    <source>
        <dbReference type="Google" id="ProtNLM"/>
    </source>
</evidence>
<name>A0ABP0VMI4_9BRYO</name>
<gene>
    <name evidence="1" type="ORF">CSSPJE1EN1_LOCUS644</name>
</gene>